<dbReference type="SUPFAM" id="SSF159245">
    <property type="entry name" value="AttH-like"/>
    <property type="match status" value="1"/>
</dbReference>
<dbReference type="Pfam" id="PF07143">
    <property type="entry name" value="CrtC"/>
    <property type="match status" value="1"/>
</dbReference>
<evidence type="ECO:0000256" key="1">
    <source>
        <dbReference type="SAM" id="SignalP"/>
    </source>
</evidence>
<dbReference type="InterPro" id="IPR023374">
    <property type="entry name" value="AttH-like_dom_sf"/>
</dbReference>
<dbReference type="Gene3D" id="2.40.370.10">
    <property type="entry name" value="AttH-like domain"/>
    <property type="match status" value="2"/>
</dbReference>
<dbReference type="PANTHER" id="PTHR38591">
    <property type="entry name" value="HYDROLASE"/>
    <property type="match status" value="1"/>
</dbReference>
<feature type="chain" id="PRO_5026698535" evidence="1">
    <location>
        <begin position="34"/>
        <end position="356"/>
    </location>
</feature>
<accession>A0A6J4TJJ6</accession>
<dbReference type="InterPro" id="IPR010791">
    <property type="entry name" value="AttH_dom"/>
</dbReference>
<dbReference type="Pfam" id="PF17186">
    <property type="entry name" value="Lipocalin_9"/>
    <property type="match status" value="1"/>
</dbReference>
<dbReference type="EMBL" id="CADCWE010000027">
    <property type="protein sequence ID" value="CAA9525159.1"/>
    <property type="molecule type" value="Genomic_DNA"/>
</dbReference>
<proteinExistence type="predicted"/>
<protein>
    <submittedName>
        <fullName evidence="3">AttH component of AttEFGH ABC transport system</fullName>
    </submittedName>
</protein>
<dbReference type="PANTHER" id="PTHR38591:SF1">
    <property type="entry name" value="BLL1000 PROTEIN"/>
    <property type="match status" value="1"/>
</dbReference>
<feature type="signal peptide" evidence="1">
    <location>
        <begin position="1"/>
        <end position="33"/>
    </location>
</feature>
<gene>
    <name evidence="3" type="ORF">AVDCRST_MAG73-439</name>
</gene>
<sequence>MIRSQHDAVRPCALLALAVLSVALAVVPGAAGAQDQDAPRVRLPQDEAPHDALIEWWYYTGHLFAPDGTRYGFEQVFFKGQPGAIAGYVGHVAVTDGARGRFVYDQRIGPAAGVSRPGPGFNLRLDDWAMAGSEGRDRLVGSVPGYGFALDLEATKPATLHDGDGYIEYGNGTASYYYSRTRMAVSGQLTVDGERVPVTGEAWFDKQWGDFRTFSQGGWDWFALQLDDGSDLMLYLIRGPDGAVGIADGSIVAPDGTLTVLERDDFSIVATDEWTSPETGVTYPVGWTVSLPRHDLDLTVTPTIPNQELDTRDTTRVIYWEGEATVAGTRAGKAITGLGYVELTGYAEFGRDVPLD</sequence>
<evidence type="ECO:0000259" key="2">
    <source>
        <dbReference type="Pfam" id="PF07143"/>
    </source>
</evidence>
<name>A0A6J4TJJ6_9BACT</name>
<evidence type="ECO:0000313" key="3">
    <source>
        <dbReference type="EMBL" id="CAA9525159.1"/>
    </source>
</evidence>
<keyword evidence="1" id="KW-0732">Signal</keyword>
<feature type="domain" description="AttH" evidence="2">
    <location>
        <begin position="54"/>
        <end position="210"/>
    </location>
</feature>
<organism evidence="3">
    <name type="scientific">uncultured Thermomicrobiales bacterium</name>
    <dbReference type="NCBI Taxonomy" id="1645740"/>
    <lineage>
        <taxon>Bacteria</taxon>
        <taxon>Pseudomonadati</taxon>
        <taxon>Thermomicrobiota</taxon>
        <taxon>Thermomicrobia</taxon>
        <taxon>Thermomicrobiales</taxon>
        <taxon>environmental samples</taxon>
    </lineage>
</organism>
<dbReference type="AlphaFoldDB" id="A0A6J4TJJ6"/>
<reference evidence="3" key="1">
    <citation type="submission" date="2020-02" db="EMBL/GenBank/DDBJ databases">
        <authorList>
            <person name="Meier V. D."/>
        </authorList>
    </citation>
    <scope>NUCLEOTIDE SEQUENCE</scope>
    <source>
        <strain evidence="3">AVDCRST_MAG73</strain>
    </source>
</reference>